<evidence type="ECO:0000256" key="5">
    <source>
        <dbReference type="SAM" id="MobiDB-lite"/>
    </source>
</evidence>
<dbReference type="PANTHER" id="PTHR12202:SF0">
    <property type="entry name" value="ESF1 HOMOLOG"/>
    <property type="match status" value="1"/>
</dbReference>
<feature type="region of interest" description="Disordered" evidence="5">
    <location>
        <begin position="512"/>
        <end position="577"/>
    </location>
</feature>
<feature type="compositionally biased region" description="Basic and acidic residues" evidence="5">
    <location>
        <begin position="163"/>
        <end position="172"/>
    </location>
</feature>
<keyword evidence="4" id="KW-0539">Nucleus</keyword>
<comment type="similarity">
    <text evidence="2">Belongs to the ESF1 family.</text>
</comment>
<dbReference type="GO" id="GO:0003723">
    <property type="term" value="F:RNA binding"/>
    <property type="evidence" value="ECO:0007669"/>
    <property type="project" value="TreeGrafter"/>
</dbReference>
<keyword evidence="9" id="KW-1185">Reference proteome</keyword>
<protein>
    <recommendedName>
        <fullName evidence="10">NUC153 domain-containing protein</fullName>
    </recommendedName>
</protein>
<dbReference type="Pfam" id="PF25121">
    <property type="entry name" value="RRM_ESF1"/>
    <property type="match status" value="1"/>
</dbReference>
<dbReference type="PANTHER" id="PTHR12202">
    <property type="entry name" value="ESF1 HOMOLOG"/>
    <property type="match status" value="1"/>
</dbReference>
<evidence type="ECO:0000259" key="6">
    <source>
        <dbReference type="Pfam" id="PF08159"/>
    </source>
</evidence>
<feature type="compositionally biased region" description="Basic residues" evidence="5">
    <location>
        <begin position="1"/>
        <end position="12"/>
    </location>
</feature>
<dbReference type="Pfam" id="PF08159">
    <property type="entry name" value="NUC153"/>
    <property type="match status" value="1"/>
</dbReference>
<dbReference type="GO" id="GO:0005730">
    <property type="term" value="C:nucleolus"/>
    <property type="evidence" value="ECO:0007669"/>
    <property type="project" value="UniProtKB-SubCell"/>
</dbReference>
<proteinExistence type="inferred from homology"/>
<feature type="region of interest" description="Disordered" evidence="5">
    <location>
        <begin position="669"/>
        <end position="703"/>
    </location>
</feature>
<feature type="compositionally biased region" description="Acidic residues" evidence="5">
    <location>
        <begin position="487"/>
        <end position="497"/>
    </location>
</feature>
<evidence type="ECO:0000313" key="9">
    <source>
        <dbReference type="Proteomes" id="UP000612746"/>
    </source>
</evidence>
<feature type="region of interest" description="Disordered" evidence="5">
    <location>
        <begin position="445"/>
        <end position="497"/>
    </location>
</feature>
<evidence type="ECO:0000256" key="2">
    <source>
        <dbReference type="ARBA" id="ARBA00009087"/>
    </source>
</evidence>
<evidence type="ECO:0000256" key="1">
    <source>
        <dbReference type="ARBA" id="ARBA00004604"/>
    </source>
</evidence>
<dbReference type="GO" id="GO:0006364">
    <property type="term" value="P:rRNA processing"/>
    <property type="evidence" value="ECO:0007669"/>
    <property type="project" value="InterPro"/>
</dbReference>
<feature type="region of interest" description="Disordered" evidence="5">
    <location>
        <begin position="1"/>
        <end position="43"/>
    </location>
</feature>
<dbReference type="EMBL" id="JAEPRA010000007">
    <property type="protein sequence ID" value="KAG2182705.1"/>
    <property type="molecule type" value="Genomic_DNA"/>
</dbReference>
<feature type="region of interest" description="Disordered" evidence="5">
    <location>
        <begin position="717"/>
        <end position="736"/>
    </location>
</feature>
<feature type="compositionally biased region" description="Basic and acidic residues" evidence="5">
    <location>
        <begin position="100"/>
        <end position="109"/>
    </location>
</feature>
<dbReference type="InterPro" id="IPR039754">
    <property type="entry name" value="Esf1"/>
</dbReference>
<dbReference type="Proteomes" id="UP000612746">
    <property type="component" value="Unassembled WGS sequence"/>
</dbReference>
<evidence type="ECO:0000313" key="8">
    <source>
        <dbReference type="EMBL" id="KAG2182705.1"/>
    </source>
</evidence>
<evidence type="ECO:0000259" key="7">
    <source>
        <dbReference type="Pfam" id="PF25121"/>
    </source>
</evidence>
<evidence type="ECO:0008006" key="10">
    <source>
        <dbReference type="Google" id="ProtNLM"/>
    </source>
</evidence>
<evidence type="ECO:0000256" key="3">
    <source>
        <dbReference type="ARBA" id="ARBA00023054"/>
    </source>
</evidence>
<feature type="domain" description="NUC153" evidence="6">
    <location>
        <begin position="634"/>
        <end position="661"/>
    </location>
</feature>
<accession>A0A8H7UGZ7</accession>
<comment type="caution">
    <text evidence="8">The sequence shown here is derived from an EMBL/GenBank/DDBJ whole genome shotgun (WGS) entry which is preliminary data.</text>
</comment>
<evidence type="ECO:0000256" key="4">
    <source>
        <dbReference type="ARBA" id="ARBA00023242"/>
    </source>
</evidence>
<dbReference type="InterPro" id="IPR056750">
    <property type="entry name" value="RRM_ESF1"/>
</dbReference>
<feature type="compositionally biased region" description="Basic and acidic residues" evidence="5">
    <location>
        <begin position="25"/>
        <end position="35"/>
    </location>
</feature>
<feature type="compositionally biased region" description="Acidic residues" evidence="5">
    <location>
        <begin position="141"/>
        <end position="162"/>
    </location>
</feature>
<feature type="compositionally biased region" description="Acidic residues" evidence="5">
    <location>
        <begin position="110"/>
        <end position="131"/>
    </location>
</feature>
<organism evidence="8 9">
    <name type="scientific">Umbelopsis vinacea</name>
    <dbReference type="NCBI Taxonomy" id="44442"/>
    <lineage>
        <taxon>Eukaryota</taxon>
        <taxon>Fungi</taxon>
        <taxon>Fungi incertae sedis</taxon>
        <taxon>Mucoromycota</taxon>
        <taxon>Mucoromycotina</taxon>
        <taxon>Umbelopsidomycetes</taxon>
        <taxon>Umbelopsidales</taxon>
        <taxon>Umbelopsidaceae</taxon>
        <taxon>Umbelopsis</taxon>
    </lineage>
</organism>
<sequence length="736" mass="83884">MVQKRGNNKKPQRQHDNAPATTDPRFAHVHRDPRFMRPKRKDNKVAIDKRFASMLDQDEFTSARKSSTRITGSYQLEMLIMFQLAKVDKYGRKLQAKSKENEMKRFYRLDDDEEGGSSDDEEQAGSSDEEEYKTVEQLEKELEEDEGNLDDEEDSEDEEDQEEFKFVDRMRGEGVSSSESEDEDDEEEEEEEEEEIPTGDESCRLALVNLDWDKVKSVDILKVLNGFKPSGTVIKSVTVYPSEFGKERMAKEEVEGPPAEIFRDAKAKKDAESDDEQEVTEKSILAEQTKNGEEFDAEALRKYQLDRLKYYYAVIECDKISTARSIYESCDGAEFERSANFFDLRYIPDEMTFDDTPRDTANHAPENYRPLEYVTEALQHSNVKLTWDEDDHDRMNMTRRKFTKEDVENMDFSAYLASSSEEESDDEDLESSTAKYKKLLAELSNDNDGNANYEDDEGAAGEGNMEITFTPGLSEAVTAAKDKQQEESEEEEVEETTIEAYKRKAKEKRMKKKLAKQNAITAKVVDEDSSEGEIDTSDPWFKEAMGDVVLNSAEPAKPKSKSKSKKPTKEERIEQQKKKAELELLLGDSANNGEGFDMKEVLKREKLAAKKGKVGKKAKKLLEETDDFEINTQDPRFAALQESHHFAIDPTNPHFKKTKAMNTLMQSRQRKLKNGGNTEEKWTKNSMISKVKRPTTETPNIKDASLAALVSSVKRKGALNAAGSAEKPKGKRSKSN</sequence>
<name>A0A8H7UGZ7_9FUNG</name>
<keyword evidence="3" id="KW-0175">Coiled coil</keyword>
<feature type="compositionally biased region" description="Acidic residues" evidence="5">
    <location>
        <begin position="179"/>
        <end position="198"/>
    </location>
</feature>
<feature type="compositionally biased region" description="Acidic residues" evidence="5">
    <location>
        <begin position="527"/>
        <end position="536"/>
    </location>
</feature>
<feature type="compositionally biased region" description="Basic and acidic residues" evidence="5">
    <location>
        <begin position="567"/>
        <end position="577"/>
    </location>
</feature>
<feature type="region of interest" description="Disordered" evidence="5">
    <location>
        <begin position="100"/>
        <end position="203"/>
    </location>
</feature>
<feature type="domain" description="ESF1 RRM" evidence="7">
    <location>
        <begin position="203"/>
        <end position="361"/>
    </location>
</feature>
<dbReference type="AlphaFoldDB" id="A0A8H7UGZ7"/>
<dbReference type="InterPro" id="IPR012580">
    <property type="entry name" value="NUC153"/>
</dbReference>
<gene>
    <name evidence="8" type="ORF">INT44_005685</name>
</gene>
<dbReference type="OrthoDB" id="431825at2759"/>
<comment type="subcellular location">
    <subcellularLocation>
        <location evidence="1">Nucleus</location>
        <location evidence="1">Nucleolus</location>
    </subcellularLocation>
</comment>
<reference evidence="8" key="1">
    <citation type="submission" date="2020-12" db="EMBL/GenBank/DDBJ databases">
        <title>Metabolic potential, ecology and presence of endohyphal bacteria is reflected in genomic diversity of Mucoromycotina.</title>
        <authorList>
            <person name="Muszewska A."/>
            <person name="Okrasinska A."/>
            <person name="Steczkiewicz K."/>
            <person name="Drgas O."/>
            <person name="Orlowska M."/>
            <person name="Perlinska-Lenart U."/>
            <person name="Aleksandrzak-Piekarczyk T."/>
            <person name="Szatraj K."/>
            <person name="Zielenkiewicz U."/>
            <person name="Pilsyk S."/>
            <person name="Malc E."/>
            <person name="Mieczkowski P."/>
            <person name="Kruszewska J.S."/>
            <person name="Biernat P."/>
            <person name="Pawlowska J."/>
        </authorList>
    </citation>
    <scope>NUCLEOTIDE SEQUENCE</scope>
    <source>
        <strain evidence="8">WA0000051536</strain>
    </source>
</reference>